<dbReference type="Gene3D" id="3.40.190.150">
    <property type="entry name" value="Bordetella uptake gene, domain 1"/>
    <property type="match status" value="1"/>
</dbReference>
<proteinExistence type="inferred from homology"/>
<keyword evidence="4" id="KW-1185">Reference proteome</keyword>
<dbReference type="InterPro" id="IPR042100">
    <property type="entry name" value="Bug_dom1"/>
</dbReference>
<sequence length="323" mass="33458">MLHRRSLPLLAGLGLAAPTIARAAFPERPVTMVIPYATGGSADVLGRVIAPEMSRILGQTVVVEQRPGAGGHIGGAHVARSSPADGYSFVLGSVSKATGPSLQTLNYDPLNDLTPLSGIGAVPMLLVVSPQAPFQNLGDLLAAARARPGEISYGSSGPGTGSHLAGELLAAATNTQLLHVPYRGSGAVYPDLISQRINFLLDAAGSASGQVRGGAVRALGVTSAARTAVFPELPTVAEQGVAGYEFGLWLGFFTRTGTPQAAFQRLEAACREAIATAAVQERMRQALVEPIPTDAAGFAAYFRADAARWAELVRSGRLRRLDG</sequence>
<comment type="similarity">
    <text evidence="1">Belongs to the UPF0065 (bug) family.</text>
</comment>
<dbReference type="PANTHER" id="PTHR42928:SF5">
    <property type="entry name" value="BLR1237 PROTEIN"/>
    <property type="match status" value="1"/>
</dbReference>
<gene>
    <name evidence="3" type="ORF">GGQ83_002036</name>
</gene>
<feature type="chain" id="PRO_5032296958" evidence="2">
    <location>
        <begin position="24"/>
        <end position="323"/>
    </location>
</feature>
<dbReference type="Gene3D" id="3.40.190.10">
    <property type="entry name" value="Periplasmic binding protein-like II"/>
    <property type="match status" value="1"/>
</dbReference>
<reference evidence="3 4" key="1">
    <citation type="submission" date="2020-08" db="EMBL/GenBank/DDBJ databases">
        <title>Genomic Encyclopedia of Type Strains, Phase IV (KMG-IV): sequencing the most valuable type-strain genomes for metagenomic binning, comparative biology and taxonomic classification.</title>
        <authorList>
            <person name="Goeker M."/>
        </authorList>
    </citation>
    <scope>NUCLEOTIDE SEQUENCE [LARGE SCALE GENOMIC DNA]</scope>
    <source>
        <strain evidence="3 4">DSM 19979</strain>
    </source>
</reference>
<dbReference type="Pfam" id="PF03401">
    <property type="entry name" value="TctC"/>
    <property type="match status" value="1"/>
</dbReference>
<accession>A0A840ADM7</accession>
<comment type="caution">
    <text evidence="3">The sequence shown here is derived from an EMBL/GenBank/DDBJ whole genome shotgun (WGS) entry which is preliminary data.</text>
</comment>
<organism evidence="3 4">
    <name type="scientific">Roseococcus suduntuyensis</name>
    <dbReference type="NCBI Taxonomy" id="455361"/>
    <lineage>
        <taxon>Bacteria</taxon>
        <taxon>Pseudomonadati</taxon>
        <taxon>Pseudomonadota</taxon>
        <taxon>Alphaproteobacteria</taxon>
        <taxon>Acetobacterales</taxon>
        <taxon>Roseomonadaceae</taxon>
        <taxon>Roseococcus</taxon>
    </lineage>
</organism>
<dbReference type="Proteomes" id="UP000553193">
    <property type="component" value="Unassembled WGS sequence"/>
</dbReference>
<name>A0A840ADM7_9PROT</name>
<evidence type="ECO:0000256" key="1">
    <source>
        <dbReference type="ARBA" id="ARBA00006987"/>
    </source>
</evidence>
<keyword evidence="3" id="KW-0675">Receptor</keyword>
<dbReference type="InterPro" id="IPR005064">
    <property type="entry name" value="BUG"/>
</dbReference>
<keyword evidence="2" id="KW-0732">Signal</keyword>
<dbReference type="EMBL" id="JACIDJ010000003">
    <property type="protein sequence ID" value="MBB3898593.1"/>
    <property type="molecule type" value="Genomic_DNA"/>
</dbReference>
<dbReference type="SUPFAM" id="SSF53850">
    <property type="entry name" value="Periplasmic binding protein-like II"/>
    <property type="match status" value="1"/>
</dbReference>
<protein>
    <submittedName>
        <fullName evidence="3">Tripartite-type tricarboxylate transporter receptor subunit TctC</fullName>
    </submittedName>
</protein>
<dbReference type="PANTHER" id="PTHR42928">
    <property type="entry name" value="TRICARBOXYLATE-BINDING PROTEIN"/>
    <property type="match status" value="1"/>
</dbReference>
<evidence type="ECO:0000313" key="3">
    <source>
        <dbReference type="EMBL" id="MBB3898593.1"/>
    </source>
</evidence>
<feature type="signal peptide" evidence="2">
    <location>
        <begin position="1"/>
        <end position="23"/>
    </location>
</feature>
<dbReference type="RefSeq" id="WP_184383698.1">
    <property type="nucleotide sequence ID" value="NZ_JACIDJ010000003.1"/>
</dbReference>
<dbReference type="AlphaFoldDB" id="A0A840ADM7"/>
<evidence type="ECO:0000313" key="4">
    <source>
        <dbReference type="Proteomes" id="UP000553193"/>
    </source>
</evidence>
<dbReference type="PIRSF" id="PIRSF017082">
    <property type="entry name" value="YflP"/>
    <property type="match status" value="1"/>
</dbReference>
<evidence type="ECO:0000256" key="2">
    <source>
        <dbReference type="SAM" id="SignalP"/>
    </source>
</evidence>